<gene>
    <name evidence="4" type="ORF">ACFQW9_03085</name>
</gene>
<dbReference type="Proteomes" id="UP001596509">
    <property type="component" value="Unassembled WGS sequence"/>
</dbReference>
<sequence length="492" mass="51333">MSTDTPGALSPEARAGTVPPPSGHGSSPDGPARPSLDTVLDRTRTAADAARSAGPADRARWLTALADALDAARATLVPVAQRESHLPEARLTGELRRTTFQLRLFAERLVSGALDDIHIDHADPDWPMGPRPDIRRTTIPLGPVLVFAASNFPFAFSVAGGDTASALAAGCSVVVKAHPGHPELSRITATTARAALDEAGAPTDLLQLIEGEQTGVDAVRDPRIKAVGFTGSTPGGRYLFDQAAARRDPIPFYGELGSTNPVVVTPAGWAERSEEIASGFAASLTLGSGQFCTQPGVVFVPDADAFLAALPAMSAGPMLNERIDEGYARSLRDLASRDGVEVARRTPGGTGEPDVVLLRTTAQAVRSDPSLITTEVFGPASLLIGYRSSDEVEAALTAFEGTLTGTVQAGGPDDADGLRMLALLARYAGRVIWNEWPTGVTVSDAQQHGGPWPASTAPTTTSVGTAAIRRFRRPVAFQNVPGAALPPELREA</sequence>
<evidence type="ECO:0000313" key="5">
    <source>
        <dbReference type="Proteomes" id="UP001596509"/>
    </source>
</evidence>
<protein>
    <submittedName>
        <fullName evidence="4">Aldehyde dehydrogenase (NADP(+))</fullName>
    </submittedName>
</protein>
<proteinExistence type="predicted"/>
<dbReference type="InterPro" id="IPR016161">
    <property type="entry name" value="Ald_DH/histidinol_DH"/>
</dbReference>
<evidence type="ECO:0000313" key="4">
    <source>
        <dbReference type="EMBL" id="MFC7349606.1"/>
    </source>
</evidence>
<organism evidence="4 5">
    <name type="scientific">Streptomyces caviscabies</name>
    <dbReference type="NCBI Taxonomy" id="90079"/>
    <lineage>
        <taxon>Bacteria</taxon>
        <taxon>Bacillati</taxon>
        <taxon>Actinomycetota</taxon>
        <taxon>Actinomycetes</taxon>
        <taxon>Kitasatosporales</taxon>
        <taxon>Streptomycetaceae</taxon>
        <taxon>Streptomyces</taxon>
    </lineage>
</organism>
<dbReference type="InterPro" id="IPR044151">
    <property type="entry name" value="ALDH_KGSADH"/>
</dbReference>
<dbReference type="Pfam" id="PF00171">
    <property type="entry name" value="Aldedh"/>
    <property type="match status" value="1"/>
</dbReference>
<reference evidence="5" key="1">
    <citation type="journal article" date="2019" name="Int. J. Syst. Evol. Microbiol.">
        <title>The Global Catalogue of Microorganisms (GCM) 10K type strain sequencing project: providing services to taxonomists for standard genome sequencing and annotation.</title>
        <authorList>
            <consortium name="The Broad Institute Genomics Platform"/>
            <consortium name="The Broad Institute Genome Sequencing Center for Infectious Disease"/>
            <person name="Wu L."/>
            <person name="Ma J."/>
        </authorList>
    </citation>
    <scope>NUCLEOTIDE SEQUENCE [LARGE SCALE GENOMIC DNA]</scope>
    <source>
        <strain evidence="5">ICMP 19430</strain>
    </source>
</reference>
<name>A0ABW2M437_9ACTN</name>
<dbReference type="InterPro" id="IPR015590">
    <property type="entry name" value="Aldehyde_DH_dom"/>
</dbReference>
<dbReference type="SUPFAM" id="SSF53720">
    <property type="entry name" value="ALDH-like"/>
    <property type="match status" value="1"/>
</dbReference>
<dbReference type="PANTHER" id="PTHR43353:SF3">
    <property type="entry name" value="ALDEHYDE DEHYDROGENASE-RELATED"/>
    <property type="match status" value="1"/>
</dbReference>
<dbReference type="Gene3D" id="3.40.605.10">
    <property type="entry name" value="Aldehyde Dehydrogenase, Chain A, domain 1"/>
    <property type="match status" value="1"/>
</dbReference>
<dbReference type="CDD" id="cd07129">
    <property type="entry name" value="ALDH_KGSADH"/>
    <property type="match status" value="1"/>
</dbReference>
<dbReference type="InterPro" id="IPR050740">
    <property type="entry name" value="Aldehyde_DH_Superfamily"/>
</dbReference>
<accession>A0ABW2M437</accession>
<evidence type="ECO:0000256" key="2">
    <source>
        <dbReference type="SAM" id="MobiDB-lite"/>
    </source>
</evidence>
<dbReference type="RefSeq" id="WP_319284122.1">
    <property type="nucleotide sequence ID" value="NZ_JBHTCK010000001.1"/>
</dbReference>
<dbReference type="PANTHER" id="PTHR43353">
    <property type="entry name" value="SUCCINATE-SEMIALDEHYDE DEHYDROGENASE, MITOCHONDRIAL"/>
    <property type="match status" value="1"/>
</dbReference>
<evidence type="ECO:0000256" key="1">
    <source>
        <dbReference type="ARBA" id="ARBA00023002"/>
    </source>
</evidence>
<dbReference type="Gene3D" id="3.40.309.10">
    <property type="entry name" value="Aldehyde Dehydrogenase, Chain A, domain 2"/>
    <property type="match status" value="1"/>
</dbReference>
<comment type="caution">
    <text evidence="4">The sequence shown here is derived from an EMBL/GenBank/DDBJ whole genome shotgun (WGS) entry which is preliminary data.</text>
</comment>
<keyword evidence="5" id="KW-1185">Reference proteome</keyword>
<dbReference type="InterPro" id="IPR016162">
    <property type="entry name" value="Ald_DH_N"/>
</dbReference>
<dbReference type="EMBL" id="JBHTCK010000001">
    <property type="protein sequence ID" value="MFC7349606.1"/>
    <property type="molecule type" value="Genomic_DNA"/>
</dbReference>
<keyword evidence="1" id="KW-0560">Oxidoreductase</keyword>
<feature type="region of interest" description="Disordered" evidence="2">
    <location>
        <begin position="1"/>
        <end position="37"/>
    </location>
</feature>
<evidence type="ECO:0000259" key="3">
    <source>
        <dbReference type="Pfam" id="PF00171"/>
    </source>
</evidence>
<feature type="domain" description="Aldehyde dehydrogenase" evidence="3">
    <location>
        <begin position="37"/>
        <end position="450"/>
    </location>
</feature>
<dbReference type="InterPro" id="IPR016163">
    <property type="entry name" value="Ald_DH_C"/>
</dbReference>